<proteinExistence type="predicted"/>
<dbReference type="Pfam" id="PF03929">
    <property type="entry name" value="PepSY_TM"/>
    <property type="match status" value="1"/>
</dbReference>
<protein>
    <recommendedName>
        <fullName evidence="5">PepSY domain-containing protein</fullName>
    </recommendedName>
</protein>
<dbReference type="KEGG" id="nao:Y958_26505"/>
<dbReference type="AlphaFoldDB" id="A0A248K0B5"/>
<accession>A0A248K0B5</accession>
<name>A0A248K0B5_9PROT</name>
<evidence type="ECO:0000313" key="3">
    <source>
        <dbReference type="EMBL" id="ASG24433.1"/>
    </source>
</evidence>
<reference evidence="3 4" key="1">
    <citation type="submission" date="2017-06" db="EMBL/GenBank/DDBJ databases">
        <title>Complete genome sequence of Nitrospirillum amazonense strain CBAmC, an endophytic nitrogen-fixing and plant growth-promoting bacterium, isolated from sugarcane.</title>
        <authorList>
            <person name="Schwab S."/>
            <person name="dos Santos Teixeira K.R."/>
            <person name="Simoes Araujo J.L."/>
            <person name="Soares Vidal M."/>
            <person name="Borges de Freitas H.R."/>
            <person name="Rivello Crivelaro A.L."/>
            <person name="Bueno de Camargo Nunes A."/>
            <person name="dos Santos C.M."/>
            <person name="Palmeira da Silva Rosa D."/>
            <person name="da Silva Padilha D."/>
            <person name="da Silva E."/>
            <person name="Araujo Terra L."/>
            <person name="Soares Mendes V."/>
            <person name="Farinelli L."/>
            <person name="Magalhaes Cruz L."/>
            <person name="Baldani J.I."/>
        </authorList>
    </citation>
    <scope>NUCLEOTIDE SEQUENCE [LARGE SCALE GENOMIC DNA]</scope>
    <source>
        <strain evidence="3 4">CBAmC</strain>
    </source>
</reference>
<keyword evidence="2" id="KW-0472">Membrane</keyword>
<gene>
    <name evidence="3" type="ORF">Y958_26505</name>
</gene>
<sequence length="430" mass="45983">MGAAWRATHVQGTGPLQVLTRERPIPHGDRARPGGSCRHSATFPARRRTVSPRVAALGPKDLMITKRALYQLHKYCGLVAAVFILIQAASGVLLLFQDTLGPRLDAGRPPTQTTDGAAADTVRLRRLQAVLATAHPNATLRRLDFPSQADAPYLAHLTDPDGRARYVALDPTSAGILRDGSVWRFPAIALLRLHDQMLTGRPGTAVIILVGLATLMVTLTGLAHWWPRPGRWRQSLTIQRGQPARMILRQGHRILGAVAAVVIAISTLTGLTLAVPMVLAAPSPPPTATLATMSDWGGALVLARARFPAHPVRDLRSRGADLLDVYFRAPEYGPVAVHQVTVDLLSGHETLSVPADRNTDAWVVALPIHTGGMAGATGLGLALFAGLSLATLAITGPAMWLHLALVKARNRRRRMAGAPSPVTAIQKVRS</sequence>
<feature type="transmembrane region" description="Helical" evidence="2">
    <location>
        <begin position="254"/>
        <end position="279"/>
    </location>
</feature>
<evidence type="ECO:0000313" key="4">
    <source>
        <dbReference type="Proteomes" id="UP000197153"/>
    </source>
</evidence>
<keyword evidence="2" id="KW-0812">Transmembrane</keyword>
<evidence type="ECO:0000256" key="1">
    <source>
        <dbReference type="SAM" id="MobiDB-lite"/>
    </source>
</evidence>
<feature type="transmembrane region" description="Helical" evidence="2">
    <location>
        <begin position="205"/>
        <end position="226"/>
    </location>
</feature>
<evidence type="ECO:0000256" key="2">
    <source>
        <dbReference type="SAM" id="Phobius"/>
    </source>
</evidence>
<keyword evidence="4" id="KW-1185">Reference proteome</keyword>
<dbReference type="InterPro" id="IPR005625">
    <property type="entry name" value="PepSY-ass_TM"/>
</dbReference>
<feature type="transmembrane region" description="Helical" evidence="2">
    <location>
        <begin position="381"/>
        <end position="405"/>
    </location>
</feature>
<dbReference type="EMBL" id="CP022112">
    <property type="protein sequence ID" value="ASG24433.1"/>
    <property type="molecule type" value="Genomic_DNA"/>
</dbReference>
<organism evidence="3 4">
    <name type="scientific">Nitrospirillum viridazoti CBAmc</name>
    <dbReference type="NCBI Taxonomy" id="1441467"/>
    <lineage>
        <taxon>Bacteria</taxon>
        <taxon>Pseudomonadati</taxon>
        <taxon>Pseudomonadota</taxon>
        <taxon>Alphaproteobacteria</taxon>
        <taxon>Rhodospirillales</taxon>
        <taxon>Azospirillaceae</taxon>
        <taxon>Nitrospirillum</taxon>
        <taxon>Nitrospirillum viridazoti</taxon>
    </lineage>
</organism>
<feature type="region of interest" description="Disordered" evidence="1">
    <location>
        <begin position="24"/>
        <end position="48"/>
    </location>
</feature>
<dbReference type="PANTHER" id="PTHR34219">
    <property type="entry name" value="IRON-REGULATED INNER MEMBRANE PROTEIN-RELATED"/>
    <property type="match status" value="1"/>
</dbReference>
<keyword evidence="2" id="KW-1133">Transmembrane helix</keyword>
<feature type="transmembrane region" description="Helical" evidence="2">
    <location>
        <begin position="75"/>
        <end position="96"/>
    </location>
</feature>
<dbReference type="Proteomes" id="UP000197153">
    <property type="component" value="Chromosome 3"/>
</dbReference>
<evidence type="ECO:0008006" key="5">
    <source>
        <dbReference type="Google" id="ProtNLM"/>
    </source>
</evidence>